<evidence type="ECO:0000313" key="2">
    <source>
        <dbReference type="WBParaSite" id="RSKR_0000319000.1"/>
    </source>
</evidence>
<dbReference type="Proteomes" id="UP000095286">
    <property type="component" value="Unplaced"/>
</dbReference>
<protein>
    <submittedName>
        <fullName evidence="2">DUF4258 domain-containing protein</fullName>
    </submittedName>
</protein>
<sequence>MESHEEVIVIDKEILDRYAKGDADKYSNIWRNIFTVKEEYLNDHRLIFDRDFKRKIITKIHTFFDTCITIYLLVVGVLLILAVIMIYLMILDEFN</sequence>
<accession>A0AC35TPU3</accession>
<proteinExistence type="predicted"/>
<name>A0AC35TPU3_9BILA</name>
<dbReference type="WBParaSite" id="RSKR_0000319000.1">
    <property type="protein sequence ID" value="RSKR_0000319000.1"/>
    <property type="gene ID" value="RSKR_0000319000"/>
</dbReference>
<reference evidence="2" key="1">
    <citation type="submission" date="2016-11" db="UniProtKB">
        <authorList>
            <consortium name="WormBaseParasite"/>
        </authorList>
    </citation>
    <scope>IDENTIFICATION</scope>
    <source>
        <strain evidence="2">KR3021</strain>
    </source>
</reference>
<evidence type="ECO:0000313" key="1">
    <source>
        <dbReference type="Proteomes" id="UP000095286"/>
    </source>
</evidence>
<organism evidence="1 2">
    <name type="scientific">Rhabditophanes sp. KR3021</name>
    <dbReference type="NCBI Taxonomy" id="114890"/>
    <lineage>
        <taxon>Eukaryota</taxon>
        <taxon>Metazoa</taxon>
        <taxon>Ecdysozoa</taxon>
        <taxon>Nematoda</taxon>
        <taxon>Chromadorea</taxon>
        <taxon>Rhabditida</taxon>
        <taxon>Tylenchina</taxon>
        <taxon>Panagrolaimomorpha</taxon>
        <taxon>Strongyloidoidea</taxon>
        <taxon>Alloionematidae</taxon>
        <taxon>Rhabditophanes</taxon>
    </lineage>
</organism>